<dbReference type="Proteomes" id="UP001458880">
    <property type="component" value="Unassembled WGS sequence"/>
</dbReference>
<dbReference type="AlphaFoldDB" id="A0AAW1GY54"/>
<keyword evidence="2" id="KW-1185">Reference proteome</keyword>
<proteinExistence type="predicted"/>
<organism evidence="1 2">
    <name type="scientific">Popillia japonica</name>
    <name type="common">Japanese beetle</name>
    <dbReference type="NCBI Taxonomy" id="7064"/>
    <lineage>
        <taxon>Eukaryota</taxon>
        <taxon>Metazoa</taxon>
        <taxon>Ecdysozoa</taxon>
        <taxon>Arthropoda</taxon>
        <taxon>Hexapoda</taxon>
        <taxon>Insecta</taxon>
        <taxon>Pterygota</taxon>
        <taxon>Neoptera</taxon>
        <taxon>Endopterygota</taxon>
        <taxon>Coleoptera</taxon>
        <taxon>Polyphaga</taxon>
        <taxon>Scarabaeiformia</taxon>
        <taxon>Scarabaeidae</taxon>
        <taxon>Rutelinae</taxon>
        <taxon>Popillia</taxon>
    </lineage>
</organism>
<sequence>MIEGLSWSCAECASLGNSINELKAAILDLRRDIQARNTDGLNDTEVENLLQELTARNTDGLNDTEVENLLQELTDRFERRQNIVIFKLDEIESQNKRERNEHDLSSVFSSLMKLNPRINVKGMSMIYPVPG</sequence>
<reference evidence="1 2" key="1">
    <citation type="journal article" date="2024" name="BMC Genomics">
        <title>De novo assembly and annotation of Popillia japonica's genome with initial clues to its potential as an invasive pest.</title>
        <authorList>
            <person name="Cucini C."/>
            <person name="Boschi S."/>
            <person name="Funari R."/>
            <person name="Cardaioli E."/>
            <person name="Iannotti N."/>
            <person name="Marturano G."/>
            <person name="Paoli F."/>
            <person name="Bruttini M."/>
            <person name="Carapelli A."/>
            <person name="Frati F."/>
            <person name="Nardi F."/>
        </authorList>
    </citation>
    <scope>NUCLEOTIDE SEQUENCE [LARGE SCALE GENOMIC DNA]</scope>
    <source>
        <strain evidence="1">DMR45628</strain>
    </source>
</reference>
<evidence type="ECO:0000313" key="2">
    <source>
        <dbReference type="Proteomes" id="UP001458880"/>
    </source>
</evidence>
<gene>
    <name evidence="1" type="ORF">QE152_g41335</name>
</gene>
<dbReference type="EMBL" id="JASPKY010002921">
    <property type="protein sequence ID" value="KAK9667488.1"/>
    <property type="molecule type" value="Genomic_DNA"/>
</dbReference>
<comment type="caution">
    <text evidence="1">The sequence shown here is derived from an EMBL/GenBank/DDBJ whole genome shotgun (WGS) entry which is preliminary data.</text>
</comment>
<evidence type="ECO:0000313" key="1">
    <source>
        <dbReference type="EMBL" id="KAK9667488.1"/>
    </source>
</evidence>
<accession>A0AAW1GY54</accession>
<protein>
    <submittedName>
        <fullName evidence="1">Uncharacterized protein</fullName>
    </submittedName>
</protein>
<name>A0AAW1GY54_POPJA</name>